<evidence type="ECO:0000256" key="6">
    <source>
        <dbReference type="SAM" id="MobiDB-lite"/>
    </source>
</evidence>
<evidence type="ECO:0000313" key="10">
    <source>
        <dbReference type="Proteomes" id="UP000007800"/>
    </source>
</evidence>
<keyword evidence="10" id="KW-1185">Reference proteome</keyword>
<gene>
    <name evidence="8" type="ORF">Pmar_PMAR014929</name>
    <name evidence="9" type="ORF">Pmar_PMAR022917</name>
</gene>
<dbReference type="InterPro" id="IPR000571">
    <property type="entry name" value="Znf_CCCH"/>
</dbReference>
<dbReference type="InterPro" id="IPR036855">
    <property type="entry name" value="Znf_CCCH_sf"/>
</dbReference>
<sequence>NNPYYKTRMCQAFQQGLCQKGAYCNYAHGPDEMPPAPRRYKTELCKHFMEGKCGYGEHCSYAHSMEEIQQHAAANVASSPFQMQQSNTLTGQSLLQPQSSITPSVSLLESVRTDGSTRRNASGHGHHHKGKKLRTDSNAPAAVKICLDDL</sequence>
<organism evidence="10">
    <name type="scientific">Perkinsus marinus (strain ATCC 50983 / TXsc)</name>
    <dbReference type="NCBI Taxonomy" id="423536"/>
    <lineage>
        <taxon>Eukaryota</taxon>
        <taxon>Sar</taxon>
        <taxon>Alveolata</taxon>
        <taxon>Perkinsozoa</taxon>
        <taxon>Perkinsea</taxon>
        <taxon>Perkinsida</taxon>
        <taxon>Perkinsidae</taxon>
        <taxon>Perkinsus</taxon>
    </lineage>
</organism>
<feature type="domain" description="C3H1-type" evidence="7">
    <location>
        <begin position="4"/>
        <end position="31"/>
    </location>
</feature>
<feature type="domain" description="C3H1-type" evidence="7">
    <location>
        <begin position="39"/>
        <end position="66"/>
    </location>
</feature>
<dbReference type="InParanoid" id="C5KN12"/>
<keyword evidence="2" id="KW-0677">Repeat</keyword>
<evidence type="ECO:0000256" key="5">
    <source>
        <dbReference type="PROSITE-ProRule" id="PRU00723"/>
    </source>
</evidence>
<dbReference type="RefSeq" id="XP_002776350.1">
    <property type="nucleotide sequence ID" value="XM_002776304.1"/>
</dbReference>
<evidence type="ECO:0000259" key="7">
    <source>
        <dbReference type="PROSITE" id="PS50103"/>
    </source>
</evidence>
<proteinExistence type="predicted"/>
<feature type="zinc finger region" description="C3H1-type" evidence="5">
    <location>
        <begin position="39"/>
        <end position="66"/>
    </location>
</feature>
<dbReference type="Gene3D" id="4.10.1000.10">
    <property type="entry name" value="Zinc finger, CCCH-type"/>
    <property type="match status" value="2"/>
</dbReference>
<keyword evidence="3 5" id="KW-0863">Zinc-finger</keyword>
<dbReference type="AlphaFoldDB" id="C5KN12"/>
<feature type="non-terminal residue" evidence="9">
    <location>
        <position position="1"/>
    </location>
</feature>
<dbReference type="SUPFAM" id="SSF90229">
    <property type="entry name" value="CCCH zinc finger"/>
    <property type="match status" value="2"/>
</dbReference>
<reference evidence="9 10" key="1">
    <citation type="submission" date="2008-07" db="EMBL/GenBank/DDBJ databases">
        <authorList>
            <person name="El-Sayed N."/>
            <person name="Caler E."/>
            <person name="Inman J."/>
            <person name="Amedeo P."/>
            <person name="Hass B."/>
            <person name="Wortman J."/>
        </authorList>
    </citation>
    <scope>NUCLEOTIDE SEQUENCE [LARGE SCALE GENOMIC DNA]</scope>
    <source>
        <strain evidence="9">ATCC 50983</strain>
        <strain evidence="10">ATCC 50983 / TXsc</strain>
    </source>
</reference>
<dbReference type="InterPro" id="IPR045877">
    <property type="entry name" value="ZFP36-like"/>
</dbReference>
<dbReference type="PROSITE" id="PS50103">
    <property type="entry name" value="ZF_C3H1"/>
    <property type="match status" value="2"/>
</dbReference>
<evidence type="ECO:0000256" key="1">
    <source>
        <dbReference type="ARBA" id="ARBA00022723"/>
    </source>
</evidence>
<feature type="zinc finger region" description="C3H1-type" evidence="5">
    <location>
        <begin position="4"/>
        <end position="31"/>
    </location>
</feature>
<feature type="region of interest" description="Disordered" evidence="6">
    <location>
        <begin position="109"/>
        <end position="137"/>
    </location>
</feature>
<dbReference type="GO" id="GO:0008270">
    <property type="term" value="F:zinc ion binding"/>
    <property type="evidence" value="ECO:0007669"/>
    <property type="project" value="UniProtKB-KW"/>
</dbReference>
<dbReference type="RefSeq" id="XP_002782331.1">
    <property type="nucleotide sequence ID" value="XM_002782285.1"/>
</dbReference>
<dbReference type="GeneID" id="9060004"/>
<evidence type="ECO:0000313" key="8">
    <source>
        <dbReference type="EMBL" id="EER08166.1"/>
    </source>
</evidence>
<evidence type="ECO:0000256" key="3">
    <source>
        <dbReference type="ARBA" id="ARBA00022771"/>
    </source>
</evidence>
<dbReference type="SMART" id="SM00356">
    <property type="entry name" value="ZnF_C3H1"/>
    <property type="match status" value="2"/>
</dbReference>
<protein>
    <recommendedName>
        <fullName evidence="7">C3H1-type domain-containing protein</fullName>
    </recommendedName>
</protein>
<name>C5KN12_PERM5</name>
<evidence type="ECO:0000256" key="4">
    <source>
        <dbReference type="ARBA" id="ARBA00022833"/>
    </source>
</evidence>
<evidence type="ECO:0000313" key="9">
    <source>
        <dbReference type="EMBL" id="EER14126.1"/>
    </source>
</evidence>
<keyword evidence="4 5" id="KW-0862">Zinc</keyword>
<dbReference type="EMBL" id="GG679213">
    <property type="protein sequence ID" value="EER08166.1"/>
    <property type="molecule type" value="Genomic_DNA"/>
</dbReference>
<dbReference type="GeneID" id="9064328"/>
<dbReference type="Pfam" id="PF00642">
    <property type="entry name" value="zf-CCCH"/>
    <property type="match status" value="2"/>
</dbReference>
<dbReference type="PANTHER" id="PTHR12547">
    <property type="entry name" value="CCCH ZINC FINGER/TIS11-RELATED"/>
    <property type="match status" value="1"/>
</dbReference>
<evidence type="ECO:0000256" key="2">
    <source>
        <dbReference type="ARBA" id="ARBA00022737"/>
    </source>
</evidence>
<dbReference type="OrthoDB" id="448837at2759"/>
<accession>C5KN12</accession>
<dbReference type="EMBL" id="GG674537">
    <property type="protein sequence ID" value="EER14126.1"/>
    <property type="molecule type" value="Genomic_DNA"/>
</dbReference>
<dbReference type="GO" id="GO:0003729">
    <property type="term" value="F:mRNA binding"/>
    <property type="evidence" value="ECO:0007669"/>
    <property type="project" value="InterPro"/>
</dbReference>
<dbReference type="Proteomes" id="UP000007800">
    <property type="component" value="Unassembled WGS sequence"/>
</dbReference>
<keyword evidence="1 5" id="KW-0479">Metal-binding</keyword>